<feature type="chain" id="PRO_5012019463" description="Domain of unknown function DB domain-containing protein" evidence="1">
    <location>
        <begin position="20"/>
        <end position="252"/>
    </location>
</feature>
<dbReference type="PANTHER" id="PTHR46705:SF6">
    <property type="entry name" value="DOMAIN OF UNKNOWN FUNCTION DB DOMAIN-CONTAINING PROTEIN"/>
    <property type="match status" value="1"/>
</dbReference>
<sequence length="252" mass="27920">MTRGILLISLVALSIIVYSEQCAQCGICGPACGPPPTPPSTCACAKSYGCGQYGCFRMRGSKTYSPYRNRARVVPGGVEADREILRERLNKKAGTETFVTDDASEVSELVSDPLIGVSETVAKTNRGEAPVDPNKAFYDCCLDRQLPDACLSKCNFAAFTKESLTAMYFRQDPCPLDTLKEMQFCAAQGRDHTECCVRNGVTTTLAGDKCLLFCDQRIGRTTQLDLTFVPCFDRFENVKACFWHDLTRFYRK</sequence>
<keyword evidence="1" id="KW-0732">Signal</keyword>
<protein>
    <recommendedName>
        <fullName evidence="2">Domain of unknown function DB domain-containing protein</fullName>
    </recommendedName>
</protein>
<dbReference type="PANTHER" id="PTHR46705">
    <property type="entry name" value="PROTEIN CBG09805"/>
    <property type="match status" value="1"/>
</dbReference>
<proteinExistence type="predicted"/>
<dbReference type="OrthoDB" id="5843172at2759"/>
<feature type="signal peptide" evidence="1">
    <location>
        <begin position="1"/>
        <end position="19"/>
    </location>
</feature>
<organism evidence="3 4">
    <name type="scientific">Diploscapter pachys</name>
    <dbReference type="NCBI Taxonomy" id="2018661"/>
    <lineage>
        <taxon>Eukaryota</taxon>
        <taxon>Metazoa</taxon>
        <taxon>Ecdysozoa</taxon>
        <taxon>Nematoda</taxon>
        <taxon>Chromadorea</taxon>
        <taxon>Rhabditida</taxon>
        <taxon>Rhabditina</taxon>
        <taxon>Rhabditomorpha</taxon>
        <taxon>Rhabditoidea</taxon>
        <taxon>Rhabditidae</taxon>
        <taxon>Diploscapter</taxon>
    </lineage>
</organism>
<reference evidence="3 4" key="1">
    <citation type="journal article" date="2017" name="Curr. Biol.">
        <title>Genome architecture and evolution of a unichromosomal asexual nematode.</title>
        <authorList>
            <person name="Fradin H."/>
            <person name="Zegar C."/>
            <person name="Gutwein M."/>
            <person name="Lucas J."/>
            <person name="Kovtun M."/>
            <person name="Corcoran D."/>
            <person name="Baugh L.R."/>
            <person name="Kiontke K."/>
            <person name="Gunsalus K."/>
            <person name="Fitch D.H."/>
            <person name="Piano F."/>
        </authorList>
    </citation>
    <scope>NUCLEOTIDE SEQUENCE [LARGE SCALE GENOMIC DNA]</scope>
    <source>
        <strain evidence="3">PF1309</strain>
    </source>
</reference>
<accession>A0A2A2JJM1</accession>
<name>A0A2A2JJM1_9BILA</name>
<dbReference type="Pfam" id="PF01682">
    <property type="entry name" value="DB"/>
    <property type="match status" value="1"/>
</dbReference>
<evidence type="ECO:0000313" key="3">
    <source>
        <dbReference type="EMBL" id="PAV61885.1"/>
    </source>
</evidence>
<evidence type="ECO:0000313" key="4">
    <source>
        <dbReference type="Proteomes" id="UP000218231"/>
    </source>
</evidence>
<dbReference type="Proteomes" id="UP000218231">
    <property type="component" value="Unassembled WGS sequence"/>
</dbReference>
<dbReference type="EMBL" id="LIAE01010396">
    <property type="protein sequence ID" value="PAV61885.1"/>
    <property type="molecule type" value="Genomic_DNA"/>
</dbReference>
<comment type="caution">
    <text evidence="3">The sequence shown here is derived from an EMBL/GenBank/DDBJ whole genome shotgun (WGS) entry which is preliminary data.</text>
</comment>
<dbReference type="InterPro" id="IPR002602">
    <property type="entry name" value="DB"/>
</dbReference>
<keyword evidence="4" id="KW-1185">Reference proteome</keyword>
<gene>
    <name evidence="3" type="ORF">WR25_22810</name>
</gene>
<dbReference type="AlphaFoldDB" id="A0A2A2JJM1"/>
<feature type="domain" description="Domain of unknown function DB" evidence="2">
    <location>
        <begin position="140"/>
        <end position="242"/>
    </location>
</feature>
<evidence type="ECO:0000256" key="1">
    <source>
        <dbReference type="SAM" id="SignalP"/>
    </source>
</evidence>
<evidence type="ECO:0000259" key="2">
    <source>
        <dbReference type="Pfam" id="PF01682"/>
    </source>
</evidence>